<protein>
    <submittedName>
        <fullName evidence="9">Sensor histidine kinase</fullName>
    </submittedName>
</protein>
<dbReference type="InterPro" id="IPR003594">
    <property type="entry name" value="HATPase_dom"/>
</dbReference>
<dbReference type="Proteomes" id="UP000281028">
    <property type="component" value="Unassembled WGS sequence"/>
</dbReference>
<dbReference type="InterPro" id="IPR050482">
    <property type="entry name" value="Sensor_HK_TwoCompSys"/>
</dbReference>
<dbReference type="Gene3D" id="1.20.5.1930">
    <property type="match status" value="1"/>
</dbReference>
<evidence type="ECO:0000256" key="8">
    <source>
        <dbReference type="ARBA" id="ARBA00023136"/>
    </source>
</evidence>
<dbReference type="PROSITE" id="PS50005">
    <property type="entry name" value="TPR"/>
    <property type="match status" value="1"/>
</dbReference>
<evidence type="ECO:0000256" key="6">
    <source>
        <dbReference type="ARBA" id="ARBA00022989"/>
    </source>
</evidence>
<keyword evidence="10" id="KW-1185">Reference proteome</keyword>
<evidence type="ECO:0000256" key="1">
    <source>
        <dbReference type="ARBA" id="ARBA00004651"/>
    </source>
</evidence>
<evidence type="ECO:0000256" key="2">
    <source>
        <dbReference type="ARBA" id="ARBA00022475"/>
    </source>
</evidence>
<dbReference type="PROSITE" id="PS50109">
    <property type="entry name" value="HIS_KIN"/>
    <property type="match status" value="1"/>
</dbReference>
<gene>
    <name evidence="9" type="ORF">ECE50_018085</name>
</gene>
<dbReference type="GO" id="GO:0005886">
    <property type="term" value="C:plasma membrane"/>
    <property type="evidence" value="ECO:0007669"/>
    <property type="project" value="UniProtKB-SubCell"/>
</dbReference>
<keyword evidence="4" id="KW-0812">Transmembrane</keyword>
<dbReference type="Pfam" id="PF07730">
    <property type="entry name" value="HisKA_3"/>
    <property type="match status" value="1"/>
</dbReference>
<proteinExistence type="predicted"/>
<dbReference type="EMBL" id="RIAR02000001">
    <property type="protein sequence ID" value="NSL88757.1"/>
    <property type="molecule type" value="Genomic_DNA"/>
</dbReference>
<keyword evidence="6" id="KW-1133">Transmembrane helix</keyword>
<dbReference type="Pfam" id="PF13424">
    <property type="entry name" value="TPR_12"/>
    <property type="match status" value="1"/>
</dbReference>
<dbReference type="GO" id="GO:0046983">
    <property type="term" value="F:protein dimerization activity"/>
    <property type="evidence" value="ECO:0007669"/>
    <property type="project" value="InterPro"/>
</dbReference>
<dbReference type="Pfam" id="PF02518">
    <property type="entry name" value="HATPase_c"/>
    <property type="match status" value="1"/>
</dbReference>
<reference evidence="9" key="1">
    <citation type="submission" date="2020-05" db="EMBL/GenBank/DDBJ databases">
        <title>Chitinophaga laudate sp. nov., isolated from a tropical peat swamp.</title>
        <authorList>
            <person name="Goh C.B.S."/>
            <person name="Lee M.S."/>
            <person name="Parimannan S."/>
            <person name="Pasbakhsh P."/>
            <person name="Yule C.M."/>
            <person name="Rajandas H."/>
            <person name="Loke S."/>
            <person name="Croft L."/>
            <person name="Tan J.B.L."/>
        </authorList>
    </citation>
    <scope>NUCLEOTIDE SEQUENCE</scope>
    <source>
        <strain evidence="9">Mgbs1</strain>
    </source>
</reference>
<dbReference type="Gene3D" id="1.25.40.10">
    <property type="entry name" value="Tetratricopeptide repeat domain"/>
    <property type="match status" value="2"/>
</dbReference>
<accession>A0A3S1B421</accession>
<organism evidence="9 10">
    <name type="scientific">Chitinophaga solisilvae</name>
    <dbReference type="NCBI Taxonomy" id="1233460"/>
    <lineage>
        <taxon>Bacteria</taxon>
        <taxon>Pseudomonadati</taxon>
        <taxon>Bacteroidota</taxon>
        <taxon>Chitinophagia</taxon>
        <taxon>Chitinophagales</taxon>
        <taxon>Chitinophagaceae</taxon>
        <taxon>Chitinophaga</taxon>
    </lineage>
</organism>
<evidence type="ECO:0000256" key="7">
    <source>
        <dbReference type="ARBA" id="ARBA00023012"/>
    </source>
</evidence>
<dbReference type="InterPro" id="IPR011712">
    <property type="entry name" value="Sig_transdc_His_kin_sub3_dim/P"/>
</dbReference>
<dbReference type="AlphaFoldDB" id="A0A3S1B421"/>
<dbReference type="GO" id="GO:0000155">
    <property type="term" value="F:phosphorelay sensor kinase activity"/>
    <property type="evidence" value="ECO:0007669"/>
    <property type="project" value="InterPro"/>
</dbReference>
<dbReference type="SMART" id="SM00387">
    <property type="entry name" value="HATPase_c"/>
    <property type="match status" value="1"/>
</dbReference>
<keyword evidence="8" id="KW-0472">Membrane</keyword>
<comment type="caution">
    <text evidence="9">The sequence shown here is derived from an EMBL/GenBank/DDBJ whole genome shotgun (WGS) entry which is preliminary data.</text>
</comment>
<dbReference type="CDD" id="cd16917">
    <property type="entry name" value="HATPase_UhpB-NarQ-NarX-like"/>
    <property type="match status" value="1"/>
</dbReference>
<dbReference type="InterPro" id="IPR011990">
    <property type="entry name" value="TPR-like_helical_dom_sf"/>
</dbReference>
<dbReference type="OrthoDB" id="617348at2"/>
<dbReference type="InterPro" id="IPR005467">
    <property type="entry name" value="His_kinase_dom"/>
</dbReference>
<keyword evidence="3" id="KW-0808">Transferase</keyword>
<evidence type="ECO:0000313" key="10">
    <source>
        <dbReference type="Proteomes" id="UP000281028"/>
    </source>
</evidence>
<dbReference type="PANTHER" id="PTHR24421">
    <property type="entry name" value="NITRATE/NITRITE SENSOR PROTEIN NARX-RELATED"/>
    <property type="match status" value="1"/>
</dbReference>
<keyword evidence="7" id="KW-0902">Two-component regulatory system</keyword>
<dbReference type="Gene3D" id="3.30.565.10">
    <property type="entry name" value="Histidine kinase-like ATPase, C-terminal domain"/>
    <property type="match status" value="1"/>
</dbReference>
<dbReference type="SUPFAM" id="SSF55874">
    <property type="entry name" value="ATPase domain of HSP90 chaperone/DNA topoisomerase II/histidine kinase"/>
    <property type="match status" value="1"/>
</dbReference>
<keyword evidence="5 9" id="KW-0418">Kinase</keyword>
<evidence type="ECO:0000256" key="4">
    <source>
        <dbReference type="ARBA" id="ARBA00022692"/>
    </source>
</evidence>
<dbReference type="SMART" id="SM00028">
    <property type="entry name" value="TPR"/>
    <property type="match status" value="5"/>
</dbReference>
<sequence length="656" mass="74955">MSKKLLLICCFLLTVRIAAACVREQERDSLLQVFRQQASDTGRIHTLFCIGVTYLPDQLKKADSVFRSALRLSRKIDYAKGVADFACNYMFVQELRGEYRQSLFMLDRAIEIYTALRDTGNLMRALNYSANKYLNMGNFPGAARHYLAALKLAEKCNDSVFSSAMNNSLGAVFNKLEDYRKGLQYAVKGYRLGSQINNSKRMSAALIIMGASVTGMKRYGEGETYYRRAITLAREVGDSFFVMKAMINLGSAYFDQRKHDQALQQYKTALAISEKFQMPDTYLYLGYGRSLFYHRNDRQALAYVDKSISMAKRMHAGLDLRWAYYVSSNMKAALGDYRGAFAMREKYEVLNDSLTGVASQSQVQQLEMQYLSEKKDRELTEKKLLLVQKDVQLQQKNMWIIIIMISVMILLAMAFFIWQRLKHRQHLQQQQLQTLEIEKTVQVLEAMIAGEERERTRLARDLHDNIGGLLSAVKMHFGALKYEHPTLQRDTGFNHAMVMLDDSIGEVRKTAHNLMPEVLNRMGLADALRLYCRNVSHSRKLQIFFYATDNIQRFKGNFELSVYRIIQELVNNIIKHAEATEAIVQLTQHEALLTIQVEDNGIGFQQHPESATGMGLNSLQSRIKALNGNLEIDASTGQGTTAYIEFNIAIMQLMEV</sequence>
<dbReference type="RefSeq" id="WP_127035465.1">
    <property type="nucleotide sequence ID" value="NZ_JAABOK010000021.1"/>
</dbReference>
<dbReference type="PANTHER" id="PTHR24421:SF37">
    <property type="entry name" value="SENSOR HISTIDINE KINASE NARS"/>
    <property type="match status" value="1"/>
</dbReference>
<dbReference type="InterPro" id="IPR036890">
    <property type="entry name" value="HATPase_C_sf"/>
</dbReference>
<keyword evidence="2" id="KW-1003">Cell membrane</keyword>
<evidence type="ECO:0000313" key="9">
    <source>
        <dbReference type="EMBL" id="NSL88757.1"/>
    </source>
</evidence>
<evidence type="ECO:0000256" key="3">
    <source>
        <dbReference type="ARBA" id="ARBA00022679"/>
    </source>
</evidence>
<name>A0A3S1B421_9BACT</name>
<comment type="subcellular location">
    <subcellularLocation>
        <location evidence="1">Cell membrane</location>
        <topology evidence="1">Multi-pass membrane protein</topology>
    </subcellularLocation>
</comment>
<dbReference type="InterPro" id="IPR019734">
    <property type="entry name" value="TPR_rpt"/>
</dbReference>
<dbReference type="SUPFAM" id="SSF48452">
    <property type="entry name" value="TPR-like"/>
    <property type="match status" value="2"/>
</dbReference>
<evidence type="ECO:0000256" key="5">
    <source>
        <dbReference type="ARBA" id="ARBA00022777"/>
    </source>
</evidence>